<keyword evidence="4 9" id="KW-0460">Magnesium</keyword>
<evidence type="ECO:0000256" key="5">
    <source>
        <dbReference type="ARBA" id="ARBA00022977"/>
    </source>
</evidence>
<evidence type="ECO:0000256" key="3">
    <source>
        <dbReference type="ARBA" id="ARBA00022723"/>
    </source>
</evidence>
<dbReference type="HAMAP" id="MF_00097">
    <property type="entry name" value="TMP_synthase"/>
    <property type="match status" value="1"/>
</dbReference>
<comment type="pathway">
    <text evidence="1 9 11">Cofactor biosynthesis; thiamine diphosphate biosynthesis; thiamine phosphate from 4-amino-2-methyl-5-diphosphomethylpyrimidine and 4-methyl-5-(2-phosphoethyl)-thiazole: step 1/1.</text>
</comment>
<dbReference type="PANTHER" id="PTHR20857:SF15">
    <property type="entry name" value="THIAMINE-PHOSPHATE SYNTHASE"/>
    <property type="match status" value="1"/>
</dbReference>
<feature type="binding site" evidence="9">
    <location>
        <position position="66"/>
    </location>
    <ligand>
        <name>4-amino-2-methyl-5-(diphosphooxymethyl)pyrimidine</name>
        <dbReference type="ChEBI" id="CHEBI:57841"/>
    </ligand>
</feature>
<dbReference type="Gene3D" id="3.20.20.70">
    <property type="entry name" value="Aldolase class I"/>
    <property type="match status" value="1"/>
</dbReference>
<dbReference type="RefSeq" id="WP_189419583.1">
    <property type="nucleotide sequence ID" value="NZ_BMYZ01000002.1"/>
</dbReference>
<dbReference type="InterPro" id="IPR022998">
    <property type="entry name" value="ThiamineP_synth_TenI"/>
</dbReference>
<comment type="caution">
    <text evidence="9">Lacks conserved residue(s) required for the propagation of feature annotation.</text>
</comment>
<evidence type="ECO:0000256" key="10">
    <source>
        <dbReference type="RuleBase" id="RU003826"/>
    </source>
</evidence>
<proteinExistence type="inferred from homology"/>
<dbReference type="InterPro" id="IPR036206">
    <property type="entry name" value="ThiamineP_synth_sf"/>
</dbReference>
<evidence type="ECO:0000256" key="1">
    <source>
        <dbReference type="ARBA" id="ARBA00005165"/>
    </source>
</evidence>
<reference evidence="14" key="1">
    <citation type="journal article" date="2019" name="Int. J. Syst. Evol. Microbiol.">
        <title>The Global Catalogue of Microorganisms (GCM) 10K type strain sequencing project: providing services to taxonomists for standard genome sequencing and annotation.</title>
        <authorList>
            <consortium name="The Broad Institute Genomics Platform"/>
            <consortium name="The Broad Institute Genome Sequencing Center for Infectious Disease"/>
            <person name="Wu L."/>
            <person name="Ma J."/>
        </authorList>
    </citation>
    <scope>NUCLEOTIDE SEQUENCE [LARGE SCALE GENOMIC DNA]</scope>
    <source>
        <strain evidence="14">KCTC 32239</strain>
    </source>
</reference>
<sequence>MNYLYAITDSTLMPGEALFTGVESALKGGCMLVQYRDKSNDAAKRLHDATHLLNVCNQYNAQLIINDDVQLAHQIKAHGVHLGQGDGDVKAARTLLGEAAVIGVTCHNSLALAEKAIADGATYIAFGRFFSSNTKPDARPAPLGLLTEAKKQFPNTMIAAIGGITHENAASVTDAGANLIAVCHSLFAAQDIEAQAKLFIERI</sequence>
<accession>A0ABQ3B682</accession>
<evidence type="ECO:0000256" key="6">
    <source>
        <dbReference type="ARBA" id="ARBA00047334"/>
    </source>
</evidence>
<dbReference type="InterPro" id="IPR013785">
    <property type="entry name" value="Aldolase_TIM"/>
</dbReference>
<comment type="function">
    <text evidence="9">Condenses 4-methyl-5-(beta-hydroxyethyl)thiazole monophosphate (THZ-P) and 2-methyl-4-amino-5-hydroxymethyl pyrimidine pyrophosphate (HMP-PP) to form thiamine monophosphate (TMP).</text>
</comment>
<dbReference type="CDD" id="cd00564">
    <property type="entry name" value="TMP_TenI"/>
    <property type="match status" value="1"/>
</dbReference>
<evidence type="ECO:0000313" key="14">
    <source>
        <dbReference type="Proteomes" id="UP000619761"/>
    </source>
</evidence>
<dbReference type="SUPFAM" id="SSF51391">
    <property type="entry name" value="Thiamin phosphate synthase"/>
    <property type="match status" value="1"/>
</dbReference>
<feature type="domain" description="Thiamine phosphate synthase/TenI" evidence="12">
    <location>
        <begin position="4"/>
        <end position="185"/>
    </location>
</feature>
<feature type="binding site" evidence="9">
    <location>
        <begin position="34"/>
        <end position="38"/>
    </location>
    <ligand>
        <name>4-amino-2-methyl-5-(diphosphooxymethyl)pyrimidine</name>
        <dbReference type="ChEBI" id="CHEBI:57841"/>
    </ligand>
</feature>
<feature type="binding site" evidence="9">
    <location>
        <position position="135"/>
    </location>
    <ligand>
        <name>4-amino-2-methyl-5-(diphosphooxymethyl)pyrimidine</name>
        <dbReference type="ChEBI" id="CHEBI:57841"/>
    </ligand>
</feature>
<dbReference type="Pfam" id="PF02581">
    <property type="entry name" value="TMP-TENI"/>
    <property type="match status" value="1"/>
</dbReference>
<evidence type="ECO:0000256" key="8">
    <source>
        <dbReference type="ARBA" id="ARBA00047883"/>
    </source>
</evidence>
<feature type="binding site" evidence="9">
    <location>
        <begin position="132"/>
        <end position="134"/>
    </location>
    <ligand>
        <name>2-[(2R,5Z)-2-carboxy-4-methylthiazol-5(2H)-ylidene]ethyl phosphate</name>
        <dbReference type="ChEBI" id="CHEBI:62899"/>
    </ligand>
</feature>
<comment type="similarity">
    <text evidence="9 10">Belongs to the thiamine-phosphate synthase family.</text>
</comment>
<evidence type="ECO:0000256" key="9">
    <source>
        <dbReference type="HAMAP-Rule" id="MF_00097"/>
    </source>
</evidence>
<keyword evidence="3 9" id="KW-0479">Metal-binding</keyword>
<organism evidence="13 14">
    <name type="scientific">Cellvibrio zantedeschiae</name>
    <dbReference type="NCBI Taxonomy" id="1237077"/>
    <lineage>
        <taxon>Bacteria</taxon>
        <taxon>Pseudomonadati</taxon>
        <taxon>Pseudomonadota</taxon>
        <taxon>Gammaproteobacteria</taxon>
        <taxon>Cellvibrionales</taxon>
        <taxon>Cellvibrionaceae</taxon>
        <taxon>Cellvibrio</taxon>
    </lineage>
</organism>
<name>A0ABQ3B682_9GAMM</name>
<dbReference type="Proteomes" id="UP000619761">
    <property type="component" value="Unassembled WGS sequence"/>
</dbReference>
<protein>
    <recommendedName>
        <fullName evidence="9">Thiamine-phosphate synthase</fullName>
        <shortName evidence="9">TP synthase</shortName>
        <shortName evidence="9">TPS</shortName>
        <ecNumber evidence="9">2.5.1.3</ecNumber>
    </recommendedName>
    <alternativeName>
        <fullName evidence="9">Thiamine-phosphate pyrophosphorylase</fullName>
        <shortName evidence="9">TMP pyrophosphorylase</shortName>
        <shortName evidence="9">TMP-PPase</shortName>
    </alternativeName>
</protein>
<feature type="binding site" evidence="9">
    <location>
        <position position="86"/>
    </location>
    <ligand>
        <name>Mg(2+)</name>
        <dbReference type="ChEBI" id="CHEBI:18420"/>
    </ligand>
</feature>
<dbReference type="NCBIfam" id="TIGR00693">
    <property type="entry name" value="thiE"/>
    <property type="match status" value="1"/>
</dbReference>
<comment type="catalytic activity">
    <reaction evidence="8 9 10">
        <text>2-[(2R,5Z)-2-carboxy-4-methylthiazol-5(2H)-ylidene]ethyl phosphate + 4-amino-2-methyl-5-(diphosphooxymethyl)pyrimidine + 2 H(+) = thiamine phosphate + CO2 + diphosphate</text>
        <dbReference type="Rhea" id="RHEA:47844"/>
        <dbReference type="ChEBI" id="CHEBI:15378"/>
        <dbReference type="ChEBI" id="CHEBI:16526"/>
        <dbReference type="ChEBI" id="CHEBI:33019"/>
        <dbReference type="ChEBI" id="CHEBI:37575"/>
        <dbReference type="ChEBI" id="CHEBI:57841"/>
        <dbReference type="ChEBI" id="CHEBI:62899"/>
        <dbReference type="EC" id="2.5.1.3"/>
    </reaction>
</comment>
<comment type="cofactor">
    <cofactor evidence="9">
        <name>Mg(2+)</name>
        <dbReference type="ChEBI" id="CHEBI:18420"/>
    </cofactor>
    <text evidence="9">Binds 1 Mg(2+) ion per subunit.</text>
</comment>
<evidence type="ECO:0000256" key="7">
    <source>
        <dbReference type="ARBA" id="ARBA00047851"/>
    </source>
</evidence>
<keyword evidence="2 9" id="KW-0808">Transferase</keyword>
<evidence type="ECO:0000313" key="13">
    <source>
        <dbReference type="EMBL" id="GGY81136.1"/>
    </source>
</evidence>
<evidence type="ECO:0000256" key="2">
    <source>
        <dbReference type="ARBA" id="ARBA00022679"/>
    </source>
</evidence>
<feature type="binding site" evidence="9">
    <location>
        <position position="163"/>
    </location>
    <ligand>
        <name>2-[(2R,5Z)-2-carboxy-4-methylthiazol-5(2H)-ylidene]ethyl phosphate</name>
        <dbReference type="ChEBI" id="CHEBI:62899"/>
    </ligand>
</feature>
<evidence type="ECO:0000259" key="12">
    <source>
        <dbReference type="Pfam" id="PF02581"/>
    </source>
</evidence>
<comment type="catalytic activity">
    <reaction evidence="6 9 10">
        <text>4-methyl-5-(2-phosphooxyethyl)-thiazole + 4-amino-2-methyl-5-(diphosphooxymethyl)pyrimidine + H(+) = thiamine phosphate + diphosphate</text>
        <dbReference type="Rhea" id="RHEA:22328"/>
        <dbReference type="ChEBI" id="CHEBI:15378"/>
        <dbReference type="ChEBI" id="CHEBI:33019"/>
        <dbReference type="ChEBI" id="CHEBI:37575"/>
        <dbReference type="ChEBI" id="CHEBI:57841"/>
        <dbReference type="ChEBI" id="CHEBI:58296"/>
        <dbReference type="EC" id="2.5.1.3"/>
    </reaction>
</comment>
<dbReference type="InterPro" id="IPR034291">
    <property type="entry name" value="TMP_synthase"/>
</dbReference>
<evidence type="ECO:0000256" key="11">
    <source>
        <dbReference type="RuleBase" id="RU004253"/>
    </source>
</evidence>
<comment type="caution">
    <text evidence="13">The sequence shown here is derived from an EMBL/GenBank/DDBJ whole genome shotgun (WGS) entry which is preliminary data.</text>
</comment>
<dbReference type="PANTHER" id="PTHR20857">
    <property type="entry name" value="THIAMINE-PHOSPHATE PYROPHOSPHORYLASE"/>
    <property type="match status" value="1"/>
</dbReference>
<evidence type="ECO:0000256" key="4">
    <source>
        <dbReference type="ARBA" id="ARBA00022842"/>
    </source>
</evidence>
<comment type="catalytic activity">
    <reaction evidence="7 9 10">
        <text>2-(2-carboxy-4-methylthiazol-5-yl)ethyl phosphate + 4-amino-2-methyl-5-(diphosphooxymethyl)pyrimidine + 2 H(+) = thiamine phosphate + CO2 + diphosphate</text>
        <dbReference type="Rhea" id="RHEA:47848"/>
        <dbReference type="ChEBI" id="CHEBI:15378"/>
        <dbReference type="ChEBI" id="CHEBI:16526"/>
        <dbReference type="ChEBI" id="CHEBI:33019"/>
        <dbReference type="ChEBI" id="CHEBI:37575"/>
        <dbReference type="ChEBI" id="CHEBI:57841"/>
        <dbReference type="ChEBI" id="CHEBI:62890"/>
        <dbReference type="EC" id="2.5.1.3"/>
    </reaction>
</comment>
<gene>
    <name evidence="9 13" type="primary">thiE</name>
    <name evidence="13" type="ORF">GCM10011613_27740</name>
</gene>
<feature type="binding site" evidence="9">
    <location>
        <position position="105"/>
    </location>
    <ligand>
        <name>4-amino-2-methyl-5-(diphosphooxymethyl)pyrimidine</name>
        <dbReference type="ChEBI" id="CHEBI:57841"/>
    </ligand>
</feature>
<dbReference type="EC" id="2.5.1.3" evidence="9"/>
<dbReference type="EMBL" id="BMYZ01000002">
    <property type="protein sequence ID" value="GGY81136.1"/>
    <property type="molecule type" value="Genomic_DNA"/>
</dbReference>
<feature type="binding site" evidence="9">
    <location>
        <position position="67"/>
    </location>
    <ligand>
        <name>Mg(2+)</name>
        <dbReference type="ChEBI" id="CHEBI:18420"/>
    </ligand>
</feature>
<keyword evidence="14" id="KW-1185">Reference proteome</keyword>
<keyword evidence="5 9" id="KW-0784">Thiamine biosynthesis</keyword>